<accession>M7SRB3</accession>
<sequence length="150" mass="17235">MPKWLFHHTAGAFTAAEKKQIAQGMADIYSSFGLPRFYTNTQFVEFPRDSIYTGGEEAKSVTTLSIYHVARTFASPEIQDAFFKALDDVIRPIMKPKGLKWESALYEGDVEYWRMNGLRPPKQGSDMEKKWFAANAITDEEELFRKQARP</sequence>
<organism evidence="2 3">
    <name type="scientific">Eutypa lata (strain UCR-EL1)</name>
    <name type="common">Grapevine dieback disease fungus</name>
    <name type="synonym">Eutypa armeniacae</name>
    <dbReference type="NCBI Taxonomy" id="1287681"/>
    <lineage>
        <taxon>Eukaryota</taxon>
        <taxon>Fungi</taxon>
        <taxon>Dikarya</taxon>
        <taxon>Ascomycota</taxon>
        <taxon>Pezizomycotina</taxon>
        <taxon>Sordariomycetes</taxon>
        <taxon>Xylariomycetidae</taxon>
        <taxon>Xylariales</taxon>
        <taxon>Diatrypaceae</taxon>
        <taxon>Eutypa</taxon>
    </lineage>
</organism>
<dbReference type="InterPro" id="IPR014347">
    <property type="entry name" value="Tautomerase/MIF_sf"/>
</dbReference>
<dbReference type="KEGG" id="ela:UCREL1_3949"/>
<feature type="domain" description="Tautomerase cis-CaaD-like" evidence="1">
    <location>
        <begin position="1"/>
        <end position="135"/>
    </location>
</feature>
<dbReference type="HOGENOM" id="CLU_113367_0_0_1"/>
<dbReference type="OMA" id="LHRFFIP"/>
<proteinExistence type="predicted"/>
<reference evidence="3" key="1">
    <citation type="journal article" date="2013" name="Genome Announc.">
        <title>Draft genome sequence of the grapevine dieback fungus Eutypa lata UCR-EL1.</title>
        <authorList>
            <person name="Blanco-Ulate B."/>
            <person name="Rolshausen P.E."/>
            <person name="Cantu D."/>
        </authorList>
    </citation>
    <scope>NUCLEOTIDE SEQUENCE [LARGE SCALE GENOMIC DNA]</scope>
    <source>
        <strain evidence="3">UCR-EL1</strain>
    </source>
</reference>
<dbReference type="InterPro" id="IPR028116">
    <property type="entry name" value="Cis-CaaD-like"/>
</dbReference>
<evidence type="ECO:0000313" key="3">
    <source>
        <dbReference type="Proteomes" id="UP000012174"/>
    </source>
</evidence>
<dbReference type="Gene3D" id="3.30.429.10">
    <property type="entry name" value="Macrophage Migration Inhibitory Factor"/>
    <property type="match status" value="1"/>
</dbReference>
<keyword evidence="3" id="KW-1185">Reference proteome</keyword>
<dbReference type="OrthoDB" id="2129288at2759"/>
<evidence type="ECO:0000259" key="1">
    <source>
        <dbReference type="Pfam" id="PF14832"/>
    </source>
</evidence>
<dbReference type="AlphaFoldDB" id="M7SRB3"/>
<gene>
    <name evidence="2" type="ORF">UCREL1_3949</name>
</gene>
<protein>
    <submittedName>
        <fullName evidence="2">Putative 4-oxalocrotonate tautomerase protein</fullName>
    </submittedName>
</protein>
<evidence type="ECO:0000313" key="2">
    <source>
        <dbReference type="EMBL" id="EMR69024.1"/>
    </source>
</evidence>
<name>M7SRB3_EUTLA</name>
<dbReference type="Pfam" id="PF14832">
    <property type="entry name" value="Tautomerase_3"/>
    <property type="match status" value="1"/>
</dbReference>
<dbReference type="Proteomes" id="UP000012174">
    <property type="component" value="Unassembled WGS sequence"/>
</dbReference>
<dbReference type="EMBL" id="KB706141">
    <property type="protein sequence ID" value="EMR69024.1"/>
    <property type="molecule type" value="Genomic_DNA"/>
</dbReference>